<dbReference type="OrthoDB" id="9801642at2"/>
<dbReference type="EMBL" id="FNOV01000004">
    <property type="protein sequence ID" value="SDX96763.1"/>
    <property type="molecule type" value="Genomic_DNA"/>
</dbReference>
<dbReference type="RefSeq" id="WP_092738982.1">
    <property type="nucleotide sequence ID" value="NZ_FNOV01000004.1"/>
</dbReference>
<accession>A0A1H3G0D4</accession>
<dbReference type="InterPro" id="IPR003835">
    <property type="entry name" value="Glyco_trans_19"/>
</dbReference>
<dbReference type="Proteomes" id="UP000199249">
    <property type="component" value="Unassembled WGS sequence"/>
</dbReference>
<dbReference type="Pfam" id="PF02684">
    <property type="entry name" value="LpxB"/>
    <property type="match status" value="1"/>
</dbReference>
<evidence type="ECO:0000256" key="7">
    <source>
        <dbReference type="ARBA" id="ARBA00022679"/>
    </source>
</evidence>
<keyword evidence="8" id="KW-0443">Lipid metabolism</keyword>
<dbReference type="GO" id="GO:0009245">
    <property type="term" value="P:lipid A biosynthetic process"/>
    <property type="evidence" value="ECO:0007669"/>
    <property type="project" value="UniProtKB-UniRule"/>
</dbReference>
<dbReference type="STRING" id="651662.SAMN04488069_104297"/>
<keyword evidence="5" id="KW-0441">Lipid A biosynthesis</keyword>
<evidence type="ECO:0000256" key="6">
    <source>
        <dbReference type="ARBA" id="ARBA00022676"/>
    </source>
</evidence>
<dbReference type="PANTHER" id="PTHR30372:SF4">
    <property type="entry name" value="LIPID-A-DISACCHARIDE SYNTHASE, MITOCHONDRIAL-RELATED"/>
    <property type="match status" value="1"/>
</dbReference>
<dbReference type="EC" id="2.4.1.182" evidence="2 10"/>
<evidence type="ECO:0000256" key="2">
    <source>
        <dbReference type="ARBA" id="ARBA00012687"/>
    </source>
</evidence>
<evidence type="ECO:0000313" key="12">
    <source>
        <dbReference type="Proteomes" id="UP000199249"/>
    </source>
</evidence>
<evidence type="ECO:0000256" key="10">
    <source>
        <dbReference type="NCBIfam" id="TIGR00215"/>
    </source>
</evidence>
<name>A0A1H3G0D4_9BACT</name>
<reference evidence="12" key="1">
    <citation type="submission" date="2016-10" db="EMBL/GenBank/DDBJ databases">
        <authorList>
            <person name="Varghese N."/>
            <person name="Submissions S."/>
        </authorList>
    </citation>
    <scope>NUCLEOTIDE SEQUENCE [LARGE SCALE GENOMIC DNA]</scope>
    <source>
        <strain evidence="12">CGMCC 1.8975</strain>
    </source>
</reference>
<evidence type="ECO:0000256" key="8">
    <source>
        <dbReference type="ARBA" id="ARBA00023098"/>
    </source>
</evidence>
<dbReference type="SUPFAM" id="SSF53756">
    <property type="entry name" value="UDP-Glycosyltransferase/glycogen phosphorylase"/>
    <property type="match status" value="1"/>
</dbReference>
<protein>
    <recommendedName>
        <fullName evidence="3 10">Lipid-A-disaccharide synthase</fullName>
        <ecNumber evidence="2 10">2.4.1.182</ecNumber>
    </recommendedName>
</protein>
<comment type="function">
    <text evidence="1">Condensation of UDP-2,3-diacylglucosamine and 2,3-diacylglucosamine-1-phosphate to form lipid A disaccharide, a precursor of lipid A, a phosphorylated glycolipid that anchors the lipopolysaccharide to the outer membrane of the cell.</text>
</comment>
<evidence type="ECO:0000256" key="5">
    <source>
        <dbReference type="ARBA" id="ARBA00022556"/>
    </source>
</evidence>
<keyword evidence="7" id="KW-0808">Transferase</keyword>
<dbReference type="Gene3D" id="3.40.50.2000">
    <property type="entry name" value="Glycogen Phosphorylase B"/>
    <property type="match status" value="2"/>
</dbReference>
<keyword evidence="12" id="KW-1185">Reference proteome</keyword>
<sequence>MKYYLIAGERSGDFHAASLMQELRQQDPEAEFRFWGGDLMQAEGGEMVRHYQEMAIMGFWEAATSVLKFRGYLKQAQRDLLAWQPDVVILVDYAGFNMRVAKFAKEAGLQVFYYISPKIWAWNQGRVHQVKKVVDRMFVILPFEQEFYQRFDYKVDYIGNPIADSVGEHQKAADFYLRNQLDPERPIIAVLPGSRKQEIEEMLYEMLAILPPFLNYQFIVAGVDNLERNYYAHFERNNVRVLFDQTYDLLAHATAALVTSGTATLETALFRVPQVVCYRTSAVSYAIGKAVIKVPFISLVNLIAGKEVVKELIQGEFNSRNLVIELKKITADEDFIAKQKAGYAEIWEKLGQQKSSKKAATLMVGYLREPKTA</sequence>
<dbReference type="AlphaFoldDB" id="A0A1H3G0D4"/>
<dbReference type="NCBIfam" id="TIGR00215">
    <property type="entry name" value="lpxB"/>
    <property type="match status" value="1"/>
</dbReference>
<dbReference type="GO" id="GO:0016020">
    <property type="term" value="C:membrane"/>
    <property type="evidence" value="ECO:0007669"/>
    <property type="project" value="GOC"/>
</dbReference>
<dbReference type="PANTHER" id="PTHR30372">
    <property type="entry name" value="LIPID-A-DISACCHARIDE SYNTHASE"/>
    <property type="match status" value="1"/>
</dbReference>
<dbReference type="GO" id="GO:0005543">
    <property type="term" value="F:phospholipid binding"/>
    <property type="evidence" value="ECO:0007669"/>
    <property type="project" value="TreeGrafter"/>
</dbReference>
<evidence type="ECO:0000256" key="1">
    <source>
        <dbReference type="ARBA" id="ARBA00002056"/>
    </source>
</evidence>
<proteinExistence type="predicted"/>
<keyword evidence="4" id="KW-0444">Lipid biosynthesis</keyword>
<evidence type="ECO:0000313" key="11">
    <source>
        <dbReference type="EMBL" id="SDX96763.1"/>
    </source>
</evidence>
<dbReference type="GO" id="GO:0008915">
    <property type="term" value="F:lipid-A-disaccharide synthase activity"/>
    <property type="evidence" value="ECO:0007669"/>
    <property type="project" value="UniProtKB-UniRule"/>
</dbReference>
<evidence type="ECO:0000256" key="4">
    <source>
        <dbReference type="ARBA" id="ARBA00022516"/>
    </source>
</evidence>
<keyword evidence="6" id="KW-0328">Glycosyltransferase</keyword>
<organism evidence="11 12">
    <name type="scientific">Hymenobacter psychrophilus</name>
    <dbReference type="NCBI Taxonomy" id="651662"/>
    <lineage>
        <taxon>Bacteria</taxon>
        <taxon>Pseudomonadati</taxon>
        <taxon>Bacteroidota</taxon>
        <taxon>Cytophagia</taxon>
        <taxon>Cytophagales</taxon>
        <taxon>Hymenobacteraceae</taxon>
        <taxon>Hymenobacter</taxon>
    </lineage>
</organism>
<evidence type="ECO:0000256" key="9">
    <source>
        <dbReference type="ARBA" id="ARBA00048975"/>
    </source>
</evidence>
<gene>
    <name evidence="11" type="ORF">SAMN04488069_104297</name>
</gene>
<comment type="catalytic activity">
    <reaction evidence="9">
        <text>a lipid X + a UDP-2-N,3-O-bis[(3R)-3-hydroxyacyl]-alpha-D-glucosamine = a lipid A disaccharide + UDP + H(+)</text>
        <dbReference type="Rhea" id="RHEA:67828"/>
        <dbReference type="ChEBI" id="CHEBI:15378"/>
        <dbReference type="ChEBI" id="CHEBI:58223"/>
        <dbReference type="ChEBI" id="CHEBI:137748"/>
        <dbReference type="ChEBI" id="CHEBI:176338"/>
        <dbReference type="ChEBI" id="CHEBI:176343"/>
        <dbReference type="EC" id="2.4.1.182"/>
    </reaction>
</comment>
<evidence type="ECO:0000256" key="3">
    <source>
        <dbReference type="ARBA" id="ARBA00020902"/>
    </source>
</evidence>